<dbReference type="Pfam" id="PF05973">
    <property type="entry name" value="Gp49"/>
    <property type="match status" value="1"/>
</dbReference>
<dbReference type="InterPro" id="IPR009241">
    <property type="entry name" value="HigB-like"/>
</dbReference>
<dbReference type="Proteomes" id="UP001597260">
    <property type="component" value="Unassembled WGS sequence"/>
</dbReference>
<reference evidence="2" key="1">
    <citation type="journal article" date="2019" name="Int. J. Syst. Evol. Microbiol.">
        <title>The Global Catalogue of Microorganisms (GCM) 10K type strain sequencing project: providing services to taxonomists for standard genome sequencing and annotation.</title>
        <authorList>
            <consortium name="The Broad Institute Genomics Platform"/>
            <consortium name="The Broad Institute Genome Sequencing Center for Infectious Disease"/>
            <person name="Wu L."/>
            <person name="Ma J."/>
        </authorList>
    </citation>
    <scope>NUCLEOTIDE SEQUENCE [LARGE SCALE GENOMIC DNA]</scope>
    <source>
        <strain evidence="2">JCM 31037</strain>
    </source>
</reference>
<accession>A0ABW3YE66</accession>
<keyword evidence="2" id="KW-1185">Reference proteome</keyword>
<name>A0ABW3YE66_9ACTN</name>
<organism evidence="1 2">
    <name type="scientific">Micromonospora sonneratiae</name>
    <dbReference type="NCBI Taxonomy" id="1184706"/>
    <lineage>
        <taxon>Bacteria</taxon>
        <taxon>Bacillati</taxon>
        <taxon>Actinomycetota</taxon>
        <taxon>Actinomycetes</taxon>
        <taxon>Micromonosporales</taxon>
        <taxon>Micromonosporaceae</taxon>
        <taxon>Micromonospora</taxon>
    </lineage>
</organism>
<proteinExistence type="predicted"/>
<dbReference type="EMBL" id="JBHTMP010000016">
    <property type="protein sequence ID" value="MFD1322033.1"/>
    <property type="molecule type" value="Genomic_DNA"/>
</dbReference>
<gene>
    <name evidence="1" type="ORF">ACFQ4H_13105</name>
</gene>
<sequence>MDPWDVNLTQEVEDWFLILSKEDPESANQVAAAIDMLAQEGPALGRPLIDHIKASRHSNMKELRPGSSGDSEIRILFAFDPQRAAILLIAGNKAGKWKDWYKTNIPVADDLFDDHLGQLKGQR</sequence>
<evidence type="ECO:0000313" key="2">
    <source>
        <dbReference type="Proteomes" id="UP001597260"/>
    </source>
</evidence>
<evidence type="ECO:0000313" key="1">
    <source>
        <dbReference type="EMBL" id="MFD1322033.1"/>
    </source>
</evidence>
<protein>
    <submittedName>
        <fullName evidence="1">Type II toxin-antitoxin system RelE/ParE family toxin</fullName>
    </submittedName>
</protein>
<comment type="caution">
    <text evidence="1">The sequence shown here is derived from an EMBL/GenBank/DDBJ whole genome shotgun (WGS) entry which is preliminary data.</text>
</comment>
<dbReference type="RefSeq" id="WP_377570518.1">
    <property type="nucleotide sequence ID" value="NZ_JBHTMP010000016.1"/>
</dbReference>